<dbReference type="InterPro" id="IPR036922">
    <property type="entry name" value="Rieske_2Fe-2S_sf"/>
</dbReference>
<keyword evidence="3" id="KW-0479">Metal-binding</keyword>
<dbReference type="GO" id="GO:0046872">
    <property type="term" value="F:metal ion binding"/>
    <property type="evidence" value="ECO:0007669"/>
    <property type="project" value="UniProtKB-KW"/>
</dbReference>
<dbReference type="Gene3D" id="2.102.10.10">
    <property type="entry name" value="Rieske [2Fe-2S] iron-sulphur domain"/>
    <property type="match status" value="1"/>
</dbReference>
<accession>A0A1E7FXS1</accession>
<keyword evidence="6" id="KW-1015">Disulfide bond</keyword>
<evidence type="ECO:0000256" key="5">
    <source>
        <dbReference type="ARBA" id="ARBA00023014"/>
    </source>
</evidence>
<dbReference type="KEGG" id="fcy:FRACYDRAFT_216240"/>
<evidence type="ECO:0000259" key="9">
    <source>
        <dbReference type="PROSITE" id="PS51296"/>
    </source>
</evidence>
<evidence type="ECO:0000256" key="1">
    <source>
        <dbReference type="ARBA" id="ARBA00010651"/>
    </source>
</evidence>
<comment type="cofactor">
    <cofactor evidence="7">
        <name>[2Fe-2S] cluster</name>
        <dbReference type="ChEBI" id="CHEBI:190135"/>
    </cofactor>
</comment>
<evidence type="ECO:0000256" key="6">
    <source>
        <dbReference type="ARBA" id="ARBA00023157"/>
    </source>
</evidence>
<protein>
    <submittedName>
        <fullName evidence="10">ISP domain-containing protein</fullName>
    </submittedName>
</protein>
<evidence type="ECO:0000256" key="4">
    <source>
        <dbReference type="ARBA" id="ARBA00023004"/>
    </source>
</evidence>
<feature type="region of interest" description="Disordered" evidence="8">
    <location>
        <begin position="1"/>
        <end position="28"/>
    </location>
</feature>
<reference evidence="10 11" key="1">
    <citation type="submission" date="2016-09" db="EMBL/GenBank/DDBJ databases">
        <title>Extensive genetic diversity and differential bi-allelic expression allows diatom success in the polar Southern Ocean.</title>
        <authorList>
            <consortium name="DOE Joint Genome Institute"/>
            <person name="Mock T."/>
            <person name="Otillar R.P."/>
            <person name="Strauss J."/>
            <person name="Dupont C."/>
            <person name="Frickenhaus S."/>
            <person name="Maumus F."/>
            <person name="Mcmullan M."/>
            <person name="Sanges R."/>
            <person name="Schmutz J."/>
            <person name="Toseland A."/>
            <person name="Valas R."/>
            <person name="Veluchamy A."/>
            <person name="Ward B.J."/>
            <person name="Allen A."/>
            <person name="Barry K."/>
            <person name="Falciatore A."/>
            <person name="Ferrante M."/>
            <person name="Fortunato A.E."/>
            <person name="Gloeckner G."/>
            <person name="Gruber A."/>
            <person name="Hipkin R."/>
            <person name="Janech M."/>
            <person name="Kroth P."/>
            <person name="Leese F."/>
            <person name="Lindquist E."/>
            <person name="Lyon B.R."/>
            <person name="Martin J."/>
            <person name="Mayer C."/>
            <person name="Parker M."/>
            <person name="Quesneville H."/>
            <person name="Raymond J."/>
            <person name="Uhlig C."/>
            <person name="Valentin K.U."/>
            <person name="Worden A.Z."/>
            <person name="Armbrust E.V."/>
            <person name="Bowler C."/>
            <person name="Green B."/>
            <person name="Moulton V."/>
            <person name="Van Oosterhout C."/>
            <person name="Grigoriev I."/>
        </authorList>
    </citation>
    <scope>NUCLEOTIDE SEQUENCE [LARGE SCALE GENOMIC DNA]</scope>
    <source>
        <strain evidence="10 11">CCMP1102</strain>
    </source>
</reference>
<evidence type="ECO:0000256" key="3">
    <source>
        <dbReference type="ARBA" id="ARBA00022723"/>
    </source>
</evidence>
<dbReference type="PRINTS" id="PR00162">
    <property type="entry name" value="RIESKE"/>
</dbReference>
<evidence type="ECO:0000313" key="11">
    <source>
        <dbReference type="Proteomes" id="UP000095751"/>
    </source>
</evidence>
<feature type="domain" description="Rieske" evidence="9">
    <location>
        <begin position="82"/>
        <end position="178"/>
    </location>
</feature>
<gene>
    <name evidence="10" type="ORF">FRACYDRAFT_216240</name>
</gene>
<dbReference type="InterPro" id="IPR014349">
    <property type="entry name" value="Rieske_Fe-S_prot"/>
</dbReference>
<feature type="compositionally biased region" description="Polar residues" evidence="8">
    <location>
        <begin position="1"/>
        <end position="27"/>
    </location>
</feature>
<evidence type="ECO:0000256" key="2">
    <source>
        <dbReference type="ARBA" id="ARBA00022714"/>
    </source>
</evidence>
<name>A0A1E7FXS1_9STRA</name>
<comment type="similarity">
    <text evidence="1">Belongs to the Rieske iron-sulfur protein family.</text>
</comment>
<dbReference type="InterPro" id="IPR005805">
    <property type="entry name" value="Rieske_Fe-S_prot_C"/>
</dbReference>
<dbReference type="GO" id="GO:0016020">
    <property type="term" value="C:membrane"/>
    <property type="evidence" value="ECO:0007669"/>
    <property type="project" value="InterPro"/>
</dbReference>
<dbReference type="InterPro" id="IPR017941">
    <property type="entry name" value="Rieske_2Fe-2S"/>
</dbReference>
<dbReference type="NCBIfam" id="NF010001">
    <property type="entry name" value="PRK13474.1"/>
    <property type="match status" value="1"/>
</dbReference>
<dbReference type="PROSITE" id="PS51296">
    <property type="entry name" value="RIESKE"/>
    <property type="match status" value="1"/>
</dbReference>
<dbReference type="Proteomes" id="UP000095751">
    <property type="component" value="Unassembled WGS sequence"/>
</dbReference>
<proteinExistence type="inferred from homology"/>
<dbReference type="GO" id="GO:0051537">
    <property type="term" value="F:2 iron, 2 sulfur cluster binding"/>
    <property type="evidence" value="ECO:0007669"/>
    <property type="project" value="UniProtKB-KW"/>
</dbReference>
<evidence type="ECO:0000256" key="8">
    <source>
        <dbReference type="SAM" id="MobiDB-lite"/>
    </source>
</evidence>
<dbReference type="EMBL" id="KV784353">
    <property type="protein sequence ID" value="OEU22934.1"/>
    <property type="molecule type" value="Genomic_DNA"/>
</dbReference>
<dbReference type="AlphaFoldDB" id="A0A1E7FXS1"/>
<dbReference type="OrthoDB" id="38768at2759"/>
<evidence type="ECO:0000313" key="10">
    <source>
        <dbReference type="EMBL" id="OEU22934.1"/>
    </source>
</evidence>
<organism evidence="10 11">
    <name type="scientific">Fragilariopsis cylindrus CCMP1102</name>
    <dbReference type="NCBI Taxonomy" id="635003"/>
    <lineage>
        <taxon>Eukaryota</taxon>
        <taxon>Sar</taxon>
        <taxon>Stramenopiles</taxon>
        <taxon>Ochrophyta</taxon>
        <taxon>Bacillariophyta</taxon>
        <taxon>Bacillariophyceae</taxon>
        <taxon>Bacillariophycidae</taxon>
        <taxon>Bacillariales</taxon>
        <taxon>Bacillariaceae</taxon>
        <taxon>Fragilariopsis</taxon>
    </lineage>
</organism>
<keyword evidence="4" id="KW-0408">Iron</keyword>
<keyword evidence="5" id="KW-0411">Iron-sulfur</keyword>
<dbReference type="Pfam" id="PF00355">
    <property type="entry name" value="Rieske"/>
    <property type="match status" value="1"/>
</dbReference>
<sequence>MQSQSYSFQSQGLLRPPSSDTKNNADSSEIDRRQLLQQIVLFSVTSFITLPEAAAAAPLIPKTTKSTATFAKDKFGSVLIAEQYVASKPARDRSLVFGLKDEPTYLIINEDKSSLFTFALNAECSHLGCIVPWNEFEKKFECPCHGSTYDAMGNVLRGPAPKSLTLAHVDTDEESGKIVMSPWTETDFRTNESPWWT</sequence>
<dbReference type="SUPFAM" id="SSF50022">
    <property type="entry name" value="ISP domain"/>
    <property type="match status" value="1"/>
</dbReference>
<dbReference type="PANTHER" id="PTHR10134">
    <property type="entry name" value="CYTOCHROME B-C1 COMPLEX SUBUNIT RIESKE, MITOCHONDRIAL"/>
    <property type="match status" value="1"/>
</dbReference>
<keyword evidence="11" id="KW-1185">Reference proteome</keyword>
<keyword evidence="2" id="KW-0001">2Fe-2S</keyword>
<dbReference type="InParanoid" id="A0A1E7FXS1"/>
<evidence type="ECO:0000256" key="7">
    <source>
        <dbReference type="ARBA" id="ARBA00034078"/>
    </source>
</evidence>